<dbReference type="EMBL" id="MGJO01000027">
    <property type="protein sequence ID" value="OGN09231.1"/>
    <property type="molecule type" value="Genomic_DNA"/>
</dbReference>
<dbReference type="AlphaFoldDB" id="A0A1F8F7T8"/>
<accession>A0A1F8F7T8</accession>
<reference evidence="1 2" key="1">
    <citation type="journal article" date="2016" name="Nat. Commun.">
        <title>Thousands of microbial genomes shed light on interconnected biogeochemical processes in an aquifer system.</title>
        <authorList>
            <person name="Anantharaman K."/>
            <person name="Brown C.T."/>
            <person name="Hug L.A."/>
            <person name="Sharon I."/>
            <person name="Castelle C.J."/>
            <person name="Probst A.J."/>
            <person name="Thomas B.C."/>
            <person name="Singh A."/>
            <person name="Wilkins M.J."/>
            <person name="Karaoz U."/>
            <person name="Brodie E.L."/>
            <person name="Williams K.H."/>
            <person name="Hubbard S.S."/>
            <person name="Banfield J.F."/>
        </authorList>
    </citation>
    <scope>NUCLEOTIDE SEQUENCE [LARGE SCALE GENOMIC DNA]</scope>
</reference>
<evidence type="ECO:0000313" key="2">
    <source>
        <dbReference type="Proteomes" id="UP000178908"/>
    </source>
</evidence>
<dbReference type="Proteomes" id="UP000178908">
    <property type="component" value="Unassembled WGS sequence"/>
</dbReference>
<proteinExistence type="predicted"/>
<protein>
    <submittedName>
        <fullName evidence="1">Uncharacterized protein</fullName>
    </submittedName>
</protein>
<organism evidence="1 2">
    <name type="scientific">Candidatus Yanofskybacteria bacterium RIFCSPHIGHO2_02_FULL_39_10</name>
    <dbReference type="NCBI Taxonomy" id="1802674"/>
    <lineage>
        <taxon>Bacteria</taxon>
        <taxon>Candidatus Yanofskyibacteriota</taxon>
    </lineage>
</organism>
<comment type="caution">
    <text evidence="1">The sequence shown here is derived from an EMBL/GenBank/DDBJ whole genome shotgun (WGS) entry which is preliminary data.</text>
</comment>
<evidence type="ECO:0000313" key="1">
    <source>
        <dbReference type="EMBL" id="OGN09231.1"/>
    </source>
</evidence>
<name>A0A1F8F7T8_9BACT</name>
<sequence length="214" mass="25279">MPDNLSKAGLQRIYGPKFHKSNLHHLIPKTRNGQGTEYNLFPYSIRSHGAYHDVFLNLRINEVWEMFNRIHSSIFEPEEDYIVPWWIEKCKREIGTADEIASFNRNKKNRMAKTLSVTGLQDRWVRAFGSEDRKTSRDFIRLMMLFMVFGKELLNKDTIFDNSNIIDFLEKTPCMKNRFWAFEKCFGQCGTAQSLKSRIVTIVDRFDYYADVIL</sequence>
<gene>
    <name evidence="1" type="ORF">A3C61_03480</name>
</gene>